<dbReference type="Gene3D" id="1.25.40.10">
    <property type="entry name" value="Tetratricopeptide repeat domain"/>
    <property type="match status" value="1"/>
</dbReference>
<dbReference type="SUPFAM" id="SSF47413">
    <property type="entry name" value="lambda repressor-like DNA-binding domains"/>
    <property type="match status" value="1"/>
</dbReference>
<dbReference type="InterPro" id="IPR001387">
    <property type="entry name" value="Cro/C1-type_HTH"/>
</dbReference>
<protein>
    <submittedName>
        <fullName evidence="2">XRE family transcriptional regulator</fullName>
    </submittedName>
</protein>
<sequence length="313" mass="37359">MDRIRQQYMFHLDNIRLKKNITIKELCDGICDDRQYRKYRSGDNNISDIRLLEFCEKLGISSRDFYYTLNEKDEYDFNLLKELYNLIVNHKFSDAKKILDKGFKYSYLTIQNKRLLEYCKIRFFYTQKEYKGDQAVEEISKNINIQECCKKEIFDFVDVLFFLLLAEIQVKTEKVQALNQLIKILNNPNHLYLSPEKRDLIAPIYSNVSIMLGKLNRFNDLLRINSLGIEYCIKNSFSKSLTKLYQTRALALYKLERFSEADEFIAKSLSNSISIESIEANHKLFKQLVKDFNKNPFEVLNEYFIRKKEEINM</sequence>
<proteinExistence type="predicted"/>
<reference evidence="2 3" key="1">
    <citation type="submission" date="2020-04" db="EMBL/GenBank/DDBJ databases">
        <authorList>
            <person name="Zheng R.K."/>
            <person name="Sun C.M."/>
        </authorList>
    </citation>
    <scope>NUCLEOTIDE SEQUENCE [LARGE SCALE GENOMIC DNA]</scope>
    <source>
        <strain evidence="3">zrk29</strain>
    </source>
</reference>
<name>A0A7L6N6M1_9MOLU</name>
<dbReference type="Proteomes" id="UP000512167">
    <property type="component" value="Chromosome"/>
</dbReference>
<accession>A0A7L6N6M1</accession>
<evidence type="ECO:0000259" key="1">
    <source>
        <dbReference type="PROSITE" id="PS50943"/>
    </source>
</evidence>
<dbReference type="EMBL" id="CP051151">
    <property type="protein sequence ID" value="QLY40154.1"/>
    <property type="molecule type" value="Genomic_DNA"/>
</dbReference>
<dbReference type="RefSeq" id="WP_312030980.1">
    <property type="nucleotide sequence ID" value="NZ_CP051151.1"/>
</dbReference>
<dbReference type="KEGG" id="tbk:HF295_04470"/>
<dbReference type="InterPro" id="IPR010982">
    <property type="entry name" value="Lambda_DNA-bd_dom_sf"/>
</dbReference>
<evidence type="ECO:0000313" key="3">
    <source>
        <dbReference type="Proteomes" id="UP000512167"/>
    </source>
</evidence>
<dbReference type="PROSITE" id="PS50943">
    <property type="entry name" value="HTH_CROC1"/>
    <property type="match status" value="1"/>
</dbReference>
<dbReference type="GO" id="GO:0003677">
    <property type="term" value="F:DNA binding"/>
    <property type="evidence" value="ECO:0007669"/>
    <property type="project" value="InterPro"/>
</dbReference>
<organism evidence="2 3">
    <name type="scientific">Hujiaoplasma nucleasis</name>
    <dbReference type="NCBI Taxonomy" id="2725268"/>
    <lineage>
        <taxon>Bacteria</taxon>
        <taxon>Bacillati</taxon>
        <taxon>Mycoplasmatota</taxon>
        <taxon>Mollicutes</taxon>
        <taxon>Candidatus Izemoplasmatales</taxon>
        <taxon>Hujiaoplasmataceae</taxon>
        <taxon>Hujiaoplasma</taxon>
    </lineage>
</organism>
<evidence type="ECO:0000313" key="2">
    <source>
        <dbReference type="EMBL" id="QLY40154.1"/>
    </source>
</evidence>
<dbReference type="InterPro" id="IPR011990">
    <property type="entry name" value="TPR-like_helical_dom_sf"/>
</dbReference>
<dbReference type="AlphaFoldDB" id="A0A7L6N6M1"/>
<gene>
    <name evidence="2" type="ORF">HF295_04470</name>
</gene>
<feature type="domain" description="HTH cro/C1-type" evidence="1">
    <location>
        <begin position="12"/>
        <end position="65"/>
    </location>
</feature>
<keyword evidence="3" id="KW-1185">Reference proteome</keyword>